<evidence type="ECO:0000256" key="9">
    <source>
        <dbReference type="ARBA" id="ARBA00023136"/>
    </source>
</evidence>
<evidence type="ECO:0000256" key="11">
    <source>
        <dbReference type="PROSITE-ProRule" id="PRU01360"/>
    </source>
</evidence>
<dbReference type="InterPro" id="IPR036942">
    <property type="entry name" value="Beta-barrel_TonB_sf"/>
</dbReference>
<feature type="signal peptide" evidence="13">
    <location>
        <begin position="1"/>
        <end position="24"/>
    </location>
</feature>
<keyword evidence="17" id="KW-1185">Reference proteome</keyword>
<evidence type="ECO:0000256" key="8">
    <source>
        <dbReference type="ARBA" id="ARBA00023077"/>
    </source>
</evidence>
<evidence type="ECO:0000256" key="7">
    <source>
        <dbReference type="ARBA" id="ARBA00023065"/>
    </source>
</evidence>
<evidence type="ECO:0000259" key="15">
    <source>
        <dbReference type="Pfam" id="PF07715"/>
    </source>
</evidence>
<dbReference type="Proteomes" id="UP001176471">
    <property type="component" value="Unassembled WGS sequence"/>
</dbReference>
<keyword evidence="3 11" id="KW-1134">Transmembrane beta strand</keyword>
<evidence type="ECO:0000256" key="3">
    <source>
        <dbReference type="ARBA" id="ARBA00022452"/>
    </source>
</evidence>
<comment type="caution">
    <text evidence="16">The sequence shown here is derived from an EMBL/GenBank/DDBJ whole genome shotgun (WGS) entry which is preliminary data.</text>
</comment>
<evidence type="ECO:0000256" key="2">
    <source>
        <dbReference type="ARBA" id="ARBA00022448"/>
    </source>
</evidence>
<keyword evidence="6" id="KW-0408">Iron</keyword>
<dbReference type="Pfam" id="PF07715">
    <property type="entry name" value="Plug"/>
    <property type="match status" value="1"/>
</dbReference>
<feature type="domain" description="TonB-dependent receptor-like beta-barrel" evidence="14">
    <location>
        <begin position="340"/>
        <end position="742"/>
    </location>
</feature>
<dbReference type="PANTHER" id="PTHR32552:SF81">
    <property type="entry name" value="TONB-DEPENDENT OUTER MEMBRANE RECEPTOR"/>
    <property type="match status" value="1"/>
</dbReference>
<reference evidence="16" key="1">
    <citation type="submission" date="2023-07" db="EMBL/GenBank/DDBJ databases">
        <title>Bacterial whole genome sequence for Sphingobium sp. HBC34.</title>
        <authorList>
            <person name="Le V."/>
            <person name="Ko S.-R."/>
            <person name="Ahn C.-Y."/>
            <person name="Oh H.-M."/>
        </authorList>
    </citation>
    <scope>NUCLEOTIDE SEQUENCE</scope>
    <source>
        <strain evidence="16">HBC34</strain>
    </source>
</reference>
<dbReference type="EMBL" id="JAUQOM010000001">
    <property type="protein sequence ID" value="MDO7833731.1"/>
    <property type="molecule type" value="Genomic_DNA"/>
</dbReference>
<dbReference type="Gene3D" id="2.40.170.20">
    <property type="entry name" value="TonB-dependent receptor, beta-barrel domain"/>
    <property type="match status" value="1"/>
</dbReference>
<evidence type="ECO:0000256" key="12">
    <source>
        <dbReference type="RuleBase" id="RU003357"/>
    </source>
</evidence>
<evidence type="ECO:0000256" key="4">
    <source>
        <dbReference type="ARBA" id="ARBA00022496"/>
    </source>
</evidence>
<proteinExistence type="inferred from homology"/>
<evidence type="ECO:0000256" key="6">
    <source>
        <dbReference type="ARBA" id="ARBA00023004"/>
    </source>
</evidence>
<keyword evidence="10 11" id="KW-0998">Cell outer membrane</keyword>
<evidence type="ECO:0000256" key="5">
    <source>
        <dbReference type="ARBA" id="ARBA00022692"/>
    </source>
</evidence>
<keyword evidence="9 11" id="KW-0472">Membrane</keyword>
<keyword evidence="13" id="KW-0732">Signal</keyword>
<feature type="chain" id="PRO_5046313496" evidence="13">
    <location>
        <begin position="25"/>
        <end position="780"/>
    </location>
</feature>
<evidence type="ECO:0000256" key="13">
    <source>
        <dbReference type="SAM" id="SignalP"/>
    </source>
</evidence>
<evidence type="ECO:0000256" key="1">
    <source>
        <dbReference type="ARBA" id="ARBA00004571"/>
    </source>
</evidence>
<dbReference type="PANTHER" id="PTHR32552">
    <property type="entry name" value="FERRICHROME IRON RECEPTOR-RELATED"/>
    <property type="match status" value="1"/>
</dbReference>
<keyword evidence="2 11" id="KW-0813">Transport</keyword>
<keyword evidence="5 11" id="KW-0812">Transmembrane</keyword>
<sequence>MKLFVSVSAVAMIAAIGSVTTAHGAENAPQDGTAGAPSVATASDASSDSADIIVTAQNRQQSVQDVPIAISVLSRDQLVSAGVTDVASIEKVSPSLQMTKDTTATRVTVRGVGTLSNGETQDQSIAVNIDGEYINRPTVLNAAVFDLERVEVLRGPQGTLYGRNSTGGAVNFITRKPGKEFAVNGSATYGNYNQVIAEGGVDLPLGSIGAIRLSGIYSDHKGYNKHNNSYLTLPQFTARQGRRSGDDHTWGGRATLRLTPADGLTIDATYEHVEQKIIPSSQAYANLNLPANGPGANCQLNGFVEVGPTTPGVQCIPQNTNFLRRIDRHTYDAPISGIGIFNLQSDAIRGRLAYDFGPATLTYTGGYRNTHNEGALGLGPAYFNRNWGTDIKTHSHELRLNGEASGIQWQTGVFYFQEELGTNTGLYNPFVGPKGSYINYFRRPTTSKSWSAFGQVEVPLAETLTAVGGLRYTKDKRKATYNNYGFQFNSGLIEITTPAARPLKLRYSGDQFNYLVGLNYKPDSDTLIYGKVSSGYKAGGFDAVGTFAPEKNTAYEGGMKLNFGPGSRNQFNVAGFYYDYKDLQNDVLLDAALGAQTFNSGKATIYGVEVEAVINLSDNDRFNATFNYLHAKYGEFLASYAIFNPANPNQTSLLAVDNPDLAGNRLAQTPKFVIGAGYQHVFQLGSAGTLTANAFTRFKSDYFLTFFNYRDSRQEAFTQSDLSLEYRPESGRFGVQAYVRNLEDTRPLTYAGYTAAGPDDIFNFQFGAPRTYGVRVSFDF</sequence>
<dbReference type="SUPFAM" id="SSF56935">
    <property type="entry name" value="Porins"/>
    <property type="match status" value="1"/>
</dbReference>
<comment type="similarity">
    <text evidence="11 12">Belongs to the TonB-dependent receptor family.</text>
</comment>
<dbReference type="InterPro" id="IPR012910">
    <property type="entry name" value="Plug_dom"/>
</dbReference>
<keyword evidence="4" id="KW-0410">Iron transport</keyword>
<evidence type="ECO:0000313" key="16">
    <source>
        <dbReference type="EMBL" id="MDO7833731.1"/>
    </source>
</evidence>
<organism evidence="16 17">
    <name type="scientific">Sphingobium cyanobacteriorum</name>
    <dbReference type="NCBI Taxonomy" id="3063954"/>
    <lineage>
        <taxon>Bacteria</taxon>
        <taxon>Pseudomonadati</taxon>
        <taxon>Pseudomonadota</taxon>
        <taxon>Alphaproteobacteria</taxon>
        <taxon>Sphingomonadales</taxon>
        <taxon>Sphingomonadaceae</taxon>
        <taxon>Sphingobium</taxon>
    </lineage>
</organism>
<keyword evidence="16" id="KW-0675">Receptor</keyword>
<name>A0ABT8ZH41_9SPHN</name>
<accession>A0ABT8ZH41</accession>
<dbReference type="PROSITE" id="PS52016">
    <property type="entry name" value="TONB_DEPENDENT_REC_3"/>
    <property type="match status" value="1"/>
</dbReference>
<dbReference type="InterPro" id="IPR039426">
    <property type="entry name" value="TonB-dep_rcpt-like"/>
</dbReference>
<gene>
    <name evidence="16" type="ORF">Q4610_01610</name>
</gene>
<keyword evidence="8 12" id="KW-0798">TonB box</keyword>
<dbReference type="InterPro" id="IPR000531">
    <property type="entry name" value="Beta-barrel_TonB"/>
</dbReference>
<protein>
    <submittedName>
        <fullName evidence="16">TonB-dependent receptor</fullName>
    </submittedName>
</protein>
<keyword evidence="7" id="KW-0406">Ion transport</keyword>
<comment type="subcellular location">
    <subcellularLocation>
        <location evidence="1 11">Cell outer membrane</location>
        <topology evidence="1 11">Multi-pass membrane protein</topology>
    </subcellularLocation>
</comment>
<dbReference type="Pfam" id="PF00593">
    <property type="entry name" value="TonB_dep_Rec_b-barrel"/>
    <property type="match status" value="1"/>
</dbReference>
<evidence type="ECO:0000313" key="17">
    <source>
        <dbReference type="Proteomes" id="UP001176471"/>
    </source>
</evidence>
<feature type="domain" description="TonB-dependent receptor plug" evidence="15">
    <location>
        <begin position="63"/>
        <end position="169"/>
    </location>
</feature>
<dbReference type="CDD" id="cd01347">
    <property type="entry name" value="ligand_gated_channel"/>
    <property type="match status" value="1"/>
</dbReference>
<dbReference type="RefSeq" id="WP_304534268.1">
    <property type="nucleotide sequence ID" value="NZ_JAUQOM010000001.1"/>
</dbReference>
<evidence type="ECO:0000256" key="10">
    <source>
        <dbReference type="ARBA" id="ARBA00023237"/>
    </source>
</evidence>
<evidence type="ECO:0000259" key="14">
    <source>
        <dbReference type="Pfam" id="PF00593"/>
    </source>
</evidence>